<evidence type="ECO:0000256" key="12">
    <source>
        <dbReference type="PROSITE-ProRule" id="PRU00023"/>
    </source>
</evidence>
<keyword evidence="7" id="KW-0528">Neurotoxin</keyword>
<keyword evidence="3" id="KW-0268">Exocytosis</keyword>
<feature type="non-terminal residue" evidence="14">
    <location>
        <position position="1"/>
    </location>
</feature>
<evidence type="ECO:0000256" key="8">
    <source>
        <dbReference type="ARBA" id="ARBA00022737"/>
    </source>
</evidence>
<dbReference type="Pfam" id="PF12796">
    <property type="entry name" value="Ank_2"/>
    <property type="match status" value="1"/>
</dbReference>
<dbReference type="AlphaFoldDB" id="A0AAV4V4Q1"/>
<evidence type="ECO:0000256" key="4">
    <source>
        <dbReference type="ARBA" id="ARBA00022525"/>
    </source>
</evidence>
<organism evidence="14 15">
    <name type="scientific">Caerostris darwini</name>
    <dbReference type="NCBI Taxonomy" id="1538125"/>
    <lineage>
        <taxon>Eukaryota</taxon>
        <taxon>Metazoa</taxon>
        <taxon>Ecdysozoa</taxon>
        <taxon>Arthropoda</taxon>
        <taxon>Chelicerata</taxon>
        <taxon>Arachnida</taxon>
        <taxon>Araneae</taxon>
        <taxon>Araneomorphae</taxon>
        <taxon>Entelegynae</taxon>
        <taxon>Araneoidea</taxon>
        <taxon>Araneidae</taxon>
        <taxon>Caerostris</taxon>
    </lineage>
</organism>
<dbReference type="GO" id="GO:0005576">
    <property type="term" value="C:extracellular region"/>
    <property type="evidence" value="ECO:0007669"/>
    <property type="project" value="UniProtKB-SubCell"/>
</dbReference>
<evidence type="ECO:0000256" key="2">
    <source>
        <dbReference type="ARBA" id="ARBA00004613"/>
    </source>
</evidence>
<dbReference type="GO" id="GO:0006887">
    <property type="term" value="P:exocytosis"/>
    <property type="evidence" value="ECO:0007669"/>
    <property type="project" value="UniProtKB-KW"/>
</dbReference>
<keyword evidence="6" id="KW-0800">Toxin</keyword>
<keyword evidence="11" id="KW-1053">Target membrane</keyword>
<evidence type="ECO:0000256" key="9">
    <source>
        <dbReference type="ARBA" id="ARBA00023028"/>
    </source>
</evidence>
<dbReference type="PROSITE" id="PS50088">
    <property type="entry name" value="ANK_REPEAT"/>
    <property type="match status" value="2"/>
</dbReference>
<evidence type="ECO:0000256" key="1">
    <source>
        <dbReference type="ARBA" id="ARBA00004175"/>
    </source>
</evidence>
<keyword evidence="4" id="KW-0964">Secreted</keyword>
<evidence type="ECO:0000256" key="5">
    <source>
        <dbReference type="ARBA" id="ARBA00022537"/>
    </source>
</evidence>
<feature type="repeat" description="ANK" evidence="12">
    <location>
        <begin position="34"/>
        <end position="66"/>
    </location>
</feature>
<accession>A0AAV4V4Q1</accession>
<evidence type="ECO:0000256" key="13">
    <source>
        <dbReference type="SAM" id="Phobius"/>
    </source>
</evidence>
<evidence type="ECO:0000313" key="14">
    <source>
        <dbReference type="EMBL" id="GIY64993.1"/>
    </source>
</evidence>
<comment type="caution">
    <text evidence="14">The sequence shown here is derived from an EMBL/GenBank/DDBJ whole genome shotgun (WGS) entry which is preliminary data.</text>
</comment>
<dbReference type="GO" id="GO:0090729">
    <property type="term" value="F:toxin activity"/>
    <property type="evidence" value="ECO:0007669"/>
    <property type="project" value="UniProtKB-KW"/>
</dbReference>
<dbReference type="PROSITE" id="PS50297">
    <property type="entry name" value="ANK_REP_REGION"/>
    <property type="match status" value="2"/>
</dbReference>
<dbReference type="SUPFAM" id="SSF48403">
    <property type="entry name" value="Ankyrin repeat"/>
    <property type="match status" value="1"/>
</dbReference>
<keyword evidence="15" id="KW-1185">Reference proteome</keyword>
<proteinExistence type="predicted"/>
<evidence type="ECO:0000256" key="3">
    <source>
        <dbReference type="ARBA" id="ARBA00022483"/>
    </source>
</evidence>
<dbReference type="SMART" id="SM00248">
    <property type="entry name" value="ANK"/>
    <property type="match status" value="2"/>
</dbReference>
<evidence type="ECO:0000256" key="11">
    <source>
        <dbReference type="ARBA" id="ARBA00023298"/>
    </source>
</evidence>
<evidence type="ECO:0000256" key="6">
    <source>
        <dbReference type="ARBA" id="ARBA00022656"/>
    </source>
</evidence>
<name>A0AAV4V4Q1_9ARAC</name>
<dbReference type="Gene3D" id="1.25.40.20">
    <property type="entry name" value="Ankyrin repeat-containing domain"/>
    <property type="match status" value="1"/>
</dbReference>
<protein>
    <submittedName>
        <fullName evidence="14">Uncharacterized protein</fullName>
    </submittedName>
</protein>
<dbReference type="PANTHER" id="PTHR24171">
    <property type="entry name" value="ANKYRIN REPEAT DOMAIN-CONTAINING PROTEIN 39-RELATED"/>
    <property type="match status" value="1"/>
</dbReference>
<dbReference type="InterPro" id="IPR002110">
    <property type="entry name" value="Ankyrin_rpt"/>
</dbReference>
<keyword evidence="5" id="KW-1052">Target cell membrane</keyword>
<keyword evidence="8" id="KW-0677">Repeat</keyword>
<evidence type="ECO:0000313" key="15">
    <source>
        <dbReference type="Proteomes" id="UP001054837"/>
    </source>
</evidence>
<dbReference type="GO" id="GO:0044218">
    <property type="term" value="C:other organism cell membrane"/>
    <property type="evidence" value="ECO:0007669"/>
    <property type="project" value="UniProtKB-KW"/>
</dbReference>
<keyword evidence="13" id="KW-0812">Transmembrane</keyword>
<keyword evidence="13" id="KW-0472">Membrane</keyword>
<dbReference type="GO" id="GO:0044231">
    <property type="term" value="C:host cell presynaptic membrane"/>
    <property type="evidence" value="ECO:0007669"/>
    <property type="project" value="UniProtKB-KW"/>
</dbReference>
<keyword evidence="13" id="KW-1133">Transmembrane helix</keyword>
<keyword evidence="9" id="KW-0638">Presynaptic neurotoxin</keyword>
<sequence>HGETAVHIAAGLGHLNVVKFLHSKKANIRALDSHGDSAIYWAARQGHEQVIRYLYEEGVSVDIQNKVLKKSIIQIIQFEISVVFVLIIALSDKQF</sequence>
<keyword evidence="10 12" id="KW-0040">ANK repeat</keyword>
<evidence type="ECO:0000256" key="10">
    <source>
        <dbReference type="ARBA" id="ARBA00023043"/>
    </source>
</evidence>
<dbReference type="EMBL" id="BPLQ01012365">
    <property type="protein sequence ID" value="GIY64993.1"/>
    <property type="molecule type" value="Genomic_DNA"/>
</dbReference>
<feature type="repeat" description="ANK" evidence="12">
    <location>
        <begin position="1"/>
        <end position="33"/>
    </location>
</feature>
<feature type="transmembrane region" description="Helical" evidence="13">
    <location>
        <begin position="72"/>
        <end position="91"/>
    </location>
</feature>
<reference evidence="14 15" key="1">
    <citation type="submission" date="2021-06" db="EMBL/GenBank/DDBJ databases">
        <title>Caerostris darwini draft genome.</title>
        <authorList>
            <person name="Kono N."/>
            <person name="Arakawa K."/>
        </authorList>
    </citation>
    <scope>NUCLEOTIDE SEQUENCE [LARGE SCALE GENOMIC DNA]</scope>
</reference>
<evidence type="ECO:0000256" key="7">
    <source>
        <dbReference type="ARBA" id="ARBA00022699"/>
    </source>
</evidence>
<dbReference type="InterPro" id="IPR036770">
    <property type="entry name" value="Ankyrin_rpt-contain_sf"/>
</dbReference>
<gene>
    <name evidence="14" type="ORF">CDAR_31461</name>
</gene>
<comment type="subcellular location">
    <subcellularLocation>
        <location evidence="2">Secreted</location>
    </subcellularLocation>
    <subcellularLocation>
        <location evidence="1">Target cell membrane</location>
    </subcellularLocation>
</comment>
<dbReference type="Proteomes" id="UP001054837">
    <property type="component" value="Unassembled WGS sequence"/>
</dbReference>